<dbReference type="AlphaFoldDB" id="A0A6C0BMV6"/>
<feature type="coiled-coil region" evidence="1">
    <location>
        <begin position="109"/>
        <end position="154"/>
    </location>
</feature>
<evidence type="ECO:0000313" key="2">
    <source>
        <dbReference type="EMBL" id="QHS93737.1"/>
    </source>
</evidence>
<evidence type="ECO:0008006" key="3">
    <source>
        <dbReference type="Google" id="ProtNLM"/>
    </source>
</evidence>
<organism evidence="2">
    <name type="scientific">viral metagenome</name>
    <dbReference type="NCBI Taxonomy" id="1070528"/>
    <lineage>
        <taxon>unclassified sequences</taxon>
        <taxon>metagenomes</taxon>
        <taxon>organismal metagenomes</taxon>
    </lineage>
</organism>
<dbReference type="EMBL" id="MN739209">
    <property type="protein sequence ID" value="QHS93737.1"/>
    <property type="molecule type" value="Genomic_DNA"/>
</dbReference>
<dbReference type="Gene3D" id="3.40.50.300">
    <property type="entry name" value="P-loop containing nucleotide triphosphate hydrolases"/>
    <property type="match status" value="1"/>
</dbReference>
<evidence type="ECO:0000256" key="1">
    <source>
        <dbReference type="SAM" id="Coils"/>
    </source>
</evidence>
<accession>A0A6C0BMV6</accession>
<keyword evidence="1" id="KW-0175">Coiled coil</keyword>
<reference evidence="2" key="1">
    <citation type="journal article" date="2020" name="Nature">
        <title>Giant virus diversity and host interactions through global metagenomics.</title>
        <authorList>
            <person name="Schulz F."/>
            <person name="Roux S."/>
            <person name="Paez-Espino D."/>
            <person name="Jungbluth S."/>
            <person name="Walsh D.A."/>
            <person name="Denef V.J."/>
            <person name="McMahon K.D."/>
            <person name="Konstantinidis K.T."/>
            <person name="Eloe-Fadrosh E.A."/>
            <person name="Kyrpides N.C."/>
            <person name="Woyke T."/>
        </authorList>
    </citation>
    <scope>NUCLEOTIDE SEQUENCE</scope>
    <source>
        <strain evidence="2">GVMAG-M-3300018080-19</strain>
    </source>
</reference>
<name>A0A6C0BMV6_9ZZZZ</name>
<dbReference type="InterPro" id="IPR027417">
    <property type="entry name" value="P-loop_NTPase"/>
</dbReference>
<protein>
    <recommendedName>
        <fullName evidence="3">Helicase ATP-binding domain-containing protein</fullName>
    </recommendedName>
</protein>
<proteinExistence type="predicted"/>
<dbReference type="SUPFAM" id="SSF52540">
    <property type="entry name" value="P-loop containing nucleoside triphosphate hydrolases"/>
    <property type="match status" value="2"/>
</dbReference>
<sequence>MLEVQIPKWMEELEKINNSIQLPTVDLNRDDYNNRARRAAAAIEDRENLNARYKDGMDFWKQDVDRAAHASADVRAEIIEEVRADATSQLTGFKAEVKRYKDTMAKTNLSNLKRSINLEQQKMTNFKDNIATANTDLTKILSQAQRALDRIEQRAEGRSLSDEGLEMVERASYAVTELKDRAYEVGEALNEYQAEGSYRAQEIQQADKVLQDQMDFLEDLETREAELRNTTNTLFHDFRDYVEAKVETVEVAPGCSIDRDSRPCVIIYDRKPPVIDLKAFRSCDDLQRFVAKNFARFKWEAEDLKPMGQGKCDVIVPTPSQLFGYHYFQPFNESIYGVLIDHSAGSGKTALGTLIMSIFARVGYRIMMVATKQLLSRNPYLLEAAFQQNMDFNIQQYIHVKGVSSILELYNQENPNQRITPAILESIGKQGTNAAKRLQEFGINIWSKQMNIRFSEVFSKRGYEELGRAARADYPGVTQTGAKTIKQWSQLGKAAQPYNPEDPWGNVFVLIDEAHKFMDTSFDQNGNFLMFTLACWRSYAYHEAHPEHRSIRVLLMTATPMVNHPVDLINLLNCTVSEDRAIKLLTDDEYLQYAGLTATEYRRTFSDTIYPAMIRNFEQTYVEGDRITNLRPIQELLNGHISYLNVMGDANHFATPQIVYVDVNYSPTQEQDVRQCFEQHTSLKYDRRTGLWMLDETKTDSTQSPRKTVQYDWDEDLFGTPSETLWEDEDLDDAGLARGMDKKKKRAVEKCLRQETIFPSFSGTRKRTQEMNRMKKQRTTLSTRTLASTVPNVRKAKQITEKYSPLLSRVFGKIEALRTASIRKFRDDRIRIHQIKQILFVDTKDTRLLYFVANWFAAMYGYTVLNPAQKRNESKVERQRVDHKKTVYKNILVLHEGLKTDKKALRAFVAMFNSKENHGGKLASLVVYGAAFKEGLSLKGVGAIHIAGLVMSRADLAQAIARGIRNCSHKGFPFPWHVKVYIYYSYLSYDGDMSKATMTPQQLLNELVSGGRRGELLIQQMQTQLEDCAYDRLLTQAINASSRDIEETFQLSDPGAPPGKITM</sequence>